<keyword evidence="9" id="KW-1185">Reference proteome</keyword>
<evidence type="ECO:0000256" key="6">
    <source>
        <dbReference type="SAM" id="Phobius"/>
    </source>
</evidence>
<organism evidence="8 9">
    <name type="scientific">Sporosarcina limicola</name>
    <dbReference type="NCBI Taxonomy" id="34101"/>
    <lineage>
        <taxon>Bacteria</taxon>
        <taxon>Bacillati</taxon>
        <taxon>Bacillota</taxon>
        <taxon>Bacilli</taxon>
        <taxon>Bacillales</taxon>
        <taxon>Caryophanaceae</taxon>
        <taxon>Sporosarcina</taxon>
    </lineage>
</organism>
<dbReference type="GO" id="GO:0005886">
    <property type="term" value="C:plasma membrane"/>
    <property type="evidence" value="ECO:0007669"/>
    <property type="project" value="InterPro"/>
</dbReference>
<dbReference type="AlphaFoldDB" id="A0A927MK36"/>
<protein>
    <submittedName>
        <fullName evidence="8">Integral membrane protein</fullName>
    </submittedName>
</protein>
<keyword evidence="4 6" id="KW-0472">Membrane</keyword>
<evidence type="ECO:0000256" key="2">
    <source>
        <dbReference type="ARBA" id="ARBA00022692"/>
    </source>
</evidence>
<sequence>MGIRRTYRLNRFIFKMNRVYIGISCFFIKKGEIFIKVQWTLLFGLLFAIIIAVFAVINVDAVQVNYVFGNAQWPLVLIILCSALLGAAVSGLFAMFRSLQSNRRIKELQKEITSKELTIATQQNEIAELQKQPVLATEKVDIMKNSTE</sequence>
<evidence type="ECO:0000313" key="9">
    <source>
        <dbReference type="Proteomes" id="UP000658225"/>
    </source>
</evidence>
<feature type="coiled-coil region" evidence="5">
    <location>
        <begin position="105"/>
        <end position="132"/>
    </location>
</feature>
<keyword evidence="3 6" id="KW-1133">Transmembrane helix</keyword>
<name>A0A927MK36_9BACL</name>
<proteinExistence type="predicted"/>
<dbReference type="EMBL" id="JADBEL010000007">
    <property type="protein sequence ID" value="MBE1554602.1"/>
    <property type="molecule type" value="Genomic_DNA"/>
</dbReference>
<dbReference type="Proteomes" id="UP000658225">
    <property type="component" value="Unassembled WGS sequence"/>
</dbReference>
<feature type="domain" description="Lipopolysaccharide assembly protein A" evidence="7">
    <location>
        <begin position="58"/>
        <end position="116"/>
    </location>
</feature>
<keyword evidence="2 6" id="KW-0812">Transmembrane</keyword>
<keyword evidence="1" id="KW-1003">Cell membrane</keyword>
<evidence type="ECO:0000259" key="7">
    <source>
        <dbReference type="Pfam" id="PF06305"/>
    </source>
</evidence>
<evidence type="ECO:0000256" key="3">
    <source>
        <dbReference type="ARBA" id="ARBA00022989"/>
    </source>
</evidence>
<keyword evidence="5" id="KW-0175">Coiled coil</keyword>
<reference evidence="8" key="1">
    <citation type="submission" date="2020-10" db="EMBL/GenBank/DDBJ databases">
        <title>Genomic Encyclopedia of Type Strains, Phase IV (KMG-IV): sequencing the most valuable type-strain genomes for metagenomic binning, comparative biology and taxonomic classification.</title>
        <authorList>
            <person name="Goeker M."/>
        </authorList>
    </citation>
    <scope>NUCLEOTIDE SEQUENCE</scope>
    <source>
        <strain evidence="8">DSM 13886</strain>
    </source>
</reference>
<dbReference type="PANTHER" id="PTHR41335:SF1">
    <property type="entry name" value="MEMBRANE PROTEIN"/>
    <property type="match status" value="1"/>
</dbReference>
<gene>
    <name evidence="8" type="ORF">H4683_001679</name>
</gene>
<feature type="transmembrane region" description="Helical" evidence="6">
    <location>
        <begin position="39"/>
        <end position="59"/>
    </location>
</feature>
<dbReference type="Pfam" id="PF06305">
    <property type="entry name" value="LapA_dom"/>
    <property type="match status" value="1"/>
</dbReference>
<evidence type="ECO:0000256" key="4">
    <source>
        <dbReference type="ARBA" id="ARBA00023136"/>
    </source>
</evidence>
<feature type="transmembrane region" description="Helical" evidence="6">
    <location>
        <begin position="71"/>
        <end position="96"/>
    </location>
</feature>
<dbReference type="PANTHER" id="PTHR41335">
    <property type="entry name" value="MEMBRANE PROTEIN-RELATED"/>
    <property type="match status" value="1"/>
</dbReference>
<dbReference type="InterPro" id="IPR010445">
    <property type="entry name" value="LapA_dom"/>
</dbReference>
<evidence type="ECO:0000313" key="8">
    <source>
        <dbReference type="EMBL" id="MBE1554602.1"/>
    </source>
</evidence>
<comment type="caution">
    <text evidence="8">The sequence shown here is derived from an EMBL/GenBank/DDBJ whole genome shotgun (WGS) entry which is preliminary data.</text>
</comment>
<accession>A0A927MK36</accession>
<evidence type="ECO:0000256" key="5">
    <source>
        <dbReference type="SAM" id="Coils"/>
    </source>
</evidence>
<evidence type="ECO:0000256" key="1">
    <source>
        <dbReference type="ARBA" id="ARBA00022475"/>
    </source>
</evidence>
<dbReference type="RefSeq" id="WP_338062428.1">
    <property type="nucleotide sequence ID" value="NZ_JADBEL010000007.1"/>
</dbReference>